<comment type="caution">
    <text evidence="1">The sequence shown here is derived from an EMBL/GenBank/DDBJ whole genome shotgun (WGS) entry which is preliminary data.</text>
</comment>
<accession>A0A9N9A961</accession>
<keyword evidence="2" id="KW-1185">Reference proteome</keyword>
<organism evidence="1 2">
    <name type="scientific">Ambispora leptoticha</name>
    <dbReference type="NCBI Taxonomy" id="144679"/>
    <lineage>
        <taxon>Eukaryota</taxon>
        <taxon>Fungi</taxon>
        <taxon>Fungi incertae sedis</taxon>
        <taxon>Mucoromycota</taxon>
        <taxon>Glomeromycotina</taxon>
        <taxon>Glomeromycetes</taxon>
        <taxon>Archaeosporales</taxon>
        <taxon>Ambisporaceae</taxon>
        <taxon>Ambispora</taxon>
    </lineage>
</organism>
<protein>
    <submittedName>
        <fullName evidence="1">13958_t:CDS:1</fullName>
    </submittedName>
</protein>
<evidence type="ECO:0000313" key="1">
    <source>
        <dbReference type="EMBL" id="CAG8521903.1"/>
    </source>
</evidence>
<sequence length="152" mass="17781">MTAKTFTFKYDPNSSIERMFNEFKQAAEGKLVSVKPDEISSPHIEALLESINKNSKICGFEVEKILFCHIDELDLEELRSKKSPQKPANLRFYKYDLVINRQHFTKLEISPYYEKHNQEYLEALEKKGIKLSEKALTEKLITDDLIRKILVP</sequence>
<dbReference type="EMBL" id="CAJVPS010001046">
    <property type="protein sequence ID" value="CAG8521903.1"/>
    <property type="molecule type" value="Genomic_DNA"/>
</dbReference>
<dbReference type="AlphaFoldDB" id="A0A9N9A961"/>
<reference evidence="1" key="1">
    <citation type="submission" date="2021-06" db="EMBL/GenBank/DDBJ databases">
        <authorList>
            <person name="Kallberg Y."/>
            <person name="Tangrot J."/>
            <person name="Rosling A."/>
        </authorList>
    </citation>
    <scope>NUCLEOTIDE SEQUENCE</scope>
    <source>
        <strain evidence="1">FL130A</strain>
    </source>
</reference>
<proteinExistence type="predicted"/>
<name>A0A9N9A961_9GLOM</name>
<gene>
    <name evidence="1" type="ORF">ALEPTO_LOCUS4510</name>
</gene>
<evidence type="ECO:0000313" key="2">
    <source>
        <dbReference type="Proteomes" id="UP000789508"/>
    </source>
</evidence>
<dbReference type="OrthoDB" id="2440136at2759"/>
<dbReference type="Proteomes" id="UP000789508">
    <property type="component" value="Unassembled WGS sequence"/>
</dbReference>